<dbReference type="EMBL" id="MU266549">
    <property type="protein sequence ID" value="KAH7920957.1"/>
    <property type="molecule type" value="Genomic_DNA"/>
</dbReference>
<evidence type="ECO:0000313" key="1">
    <source>
        <dbReference type="EMBL" id="KAH7920957.1"/>
    </source>
</evidence>
<proteinExistence type="predicted"/>
<accession>A0ACB8B855</accession>
<keyword evidence="2" id="KW-1185">Reference proteome</keyword>
<organism evidence="1 2">
    <name type="scientific">Leucogyrophana mollusca</name>
    <dbReference type="NCBI Taxonomy" id="85980"/>
    <lineage>
        <taxon>Eukaryota</taxon>
        <taxon>Fungi</taxon>
        <taxon>Dikarya</taxon>
        <taxon>Basidiomycota</taxon>
        <taxon>Agaricomycotina</taxon>
        <taxon>Agaricomycetes</taxon>
        <taxon>Agaricomycetidae</taxon>
        <taxon>Boletales</taxon>
        <taxon>Boletales incertae sedis</taxon>
        <taxon>Leucogyrophana</taxon>
    </lineage>
</organism>
<sequence length="515" mass="56729">MSFLMDCLLLATGWTHVLLAPYTKVEESFNLHATHDVLMYGVGRDSLSKYDHFTFPGAVPRTFIGSIVLAWLSAPLALFASSFGLLTSKVDLQLVVRLVLATVNAIGFVLIRRAVSKRFGRPTGLLYVLLTCSQFHLPFWMGRTLPNMFALFPVNVAFSVLLNRASNVTKPSPSHVDTALMLLTFTTVVFRAEIALLLAPLALQALVLGHTSFLRLVKVGLLSGLVSVALTVIVDSYFWDRWPLWAELYCIYFNVYLGKSSEWGTSPAHEYLTAHLPKLLLGSLPLAFLGAILDGRIRSLLVPPIVFVALISAMEHKEWRFIVYVVPLFNVAAARGARWMVSRRKSRFSGRIIFAAAMGILALNCVVTIVSTRASMVNYPGGTALVAFNKRYADEAHVHVHISNLAAQTGASLFLQVHSPPQPSPISAHWIYNKTEALSHETLTASTDITHLIAESPEAGGGWIVAESVSGFSRWKLNVPSGGIKGALKKPLHEWLDLVEMDTSEQLWILERAGR</sequence>
<name>A0ACB8B855_9AGAM</name>
<reference evidence="1" key="1">
    <citation type="journal article" date="2021" name="New Phytol.">
        <title>Evolutionary innovations through gain and loss of genes in the ectomycorrhizal Boletales.</title>
        <authorList>
            <person name="Wu G."/>
            <person name="Miyauchi S."/>
            <person name="Morin E."/>
            <person name="Kuo A."/>
            <person name="Drula E."/>
            <person name="Varga T."/>
            <person name="Kohler A."/>
            <person name="Feng B."/>
            <person name="Cao Y."/>
            <person name="Lipzen A."/>
            <person name="Daum C."/>
            <person name="Hundley H."/>
            <person name="Pangilinan J."/>
            <person name="Johnson J."/>
            <person name="Barry K."/>
            <person name="LaButti K."/>
            <person name="Ng V."/>
            <person name="Ahrendt S."/>
            <person name="Min B."/>
            <person name="Choi I.G."/>
            <person name="Park H."/>
            <person name="Plett J.M."/>
            <person name="Magnuson J."/>
            <person name="Spatafora J.W."/>
            <person name="Nagy L.G."/>
            <person name="Henrissat B."/>
            <person name="Grigoriev I.V."/>
            <person name="Yang Z.L."/>
            <person name="Xu J."/>
            <person name="Martin F.M."/>
        </authorList>
    </citation>
    <scope>NUCLEOTIDE SEQUENCE</scope>
    <source>
        <strain evidence="1">KUC20120723A-06</strain>
    </source>
</reference>
<evidence type="ECO:0000313" key="2">
    <source>
        <dbReference type="Proteomes" id="UP000790709"/>
    </source>
</evidence>
<dbReference type="Proteomes" id="UP000790709">
    <property type="component" value="Unassembled WGS sequence"/>
</dbReference>
<protein>
    <submittedName>
        <fullName evidence="1">Glycosyltransferase family 22 protein</fullName>
    </submittedName>
</protein>
<comment type="caution">
    <text evidence="1">The sequence shown here is derived from an EMBL/GenBank/DDBJ whole genome shotgun (WGS) entry which is preliminary data.</text>
</comment>
<gene>
    <name evidence="1" type="ORF">BV22DRAFT_1020255</name>
</gene>